<sequence length="147" mass="15546">MTAKTIYYTALGGISTAGALIADALGGWDTGLQTLVALMAVDYVTGVLCALVWKKSPKTTDGAFESKTSFKGLLRKMTVLLCVLVACRVDSYTGTDLARNAVILFFIVNDGLSIVENLGIMGVPIPPALKNAFEALKNNAEVKKTIS</sequence>
<dbReference type="Pfam" id="PF05105">
    <property type="entry name" value="Phage_holin_4_1"/>
    <property type="match status" value="1"/>
</dbReference>
<feature type="transmembrane region" description="Helical" evidence="5">
    <location>
        <begin position="34"/>
        <end position="53"/>
    </location>
</feature>
<dbReference type="InterPro" id="IPR006480">
    <property type="entry name" value="Phage_holin_4_1"/>
</dbReference>
<reference evidence="6" key="2">
    <citation type="submission" date="2021-04" db="EMBL/GenBank/DDBJ databases">
        <authorList>
            <person name="Gilroy R."/>
        </authorList>
    </citation>
    <scope>NUCLEOTIDE SEQUENCE</scope>
    <source>
        <strain evidence="6">5933</strain>
    </source>
</reference>
<dbReference type="NCBIfam" id="TIGR01593">
    <property type="entry name" value="holin_tox_secr"/>
    <property type="match status" value="1"/>
</dbReference>
<dbReference type="EMBL" id="DWWA01000037">
    <property type="protein sequence ID" value="HJC72590.1"/>
    <property type="molecule type" value="Genomic_DNA"/>
</dbReference>
<gene>
    <name evidence="6" type="ORF">H9698_07340</name>
</gene>
<name>A0A9D2Q720_9FIRM</name>
<feature type="transmembrane region" description="Helical" evidence="5">
    <location>
        <begin position="7"/>
        <end position="28"/>
    </location>
</feature>
<evidence type="ECO:0000256" key="5">
    <source>
        <dbReference type="SAM" id="Phobius"/>
    </source>
</evidence>
<keyword evidence="4 5" id="KW-0472">Membrane</keyword>
<reference evidence="6" key="1">
    <citation type="journal article" date="2021" name="PeerJ">
        <title>Extensive microbial diversity within the chicken gut microbiome revealed by metagenomics and culture.</title>
        <authorList>
            <person name="Gilroy R."/>
            <person name="Ravi A."/>
            <person name="Getino M."/>
            <person name="Pursley I."/>
            <person name="Horton D.L."/>
            <person name="Alikhan N.F."/>
            <person name="Baker D."/>
            <person name="Gharbi K."/>
            <person name="Hall N."/>
            <person name="Watson M."/>
            <person name="Adriaenssens E.M."/>
            <person name="Foster-Nyarko E."/>
            <person name="Jarju S."/>
            <person name="Secka A."/>
            <person name="Antonio M."/>
            <person name="Oren A."/>
            <person name="Chaudhuri R.R."/>
            <person name="La Ragione R."/>
            <person name="Hildebrand F."/>
            <person name="Pallen M.J."/>
        </authorList>
    </citation>
    <scope>NUCLEOTIDE SEQUENCE</scope>
    <source>
        <strain evidence="6">5933</strain>
    </source>
</reference>
<comment type="caution">
    <text evidence="6">The sequence shown here is derived from an EMBL/GenBank/DDBJ whole genome shotgun (WGS) entry which is preliminary data.</text>
</comment>
<dbReference type="AlphaFoldDB" id="A0A9D2Q720"/>
<evidence type="ECO:0000256" key="3">
    <source>
        <dbReference type="ARBA" id="ARBA00022989"/>
    </source>
</evidence>
<evidence type="ECO:0000256" key="2">
    <source>
        <dbReference type="ARBA" id="ARBA00022692"/>
    </source>
</evidence>
<accession>A0A9D2Q720</accession>
<evidence type="ECO:0000256" key="1">
    <source>
        <dbReference type="ARBA" id="ARBA00004141"/>
    </source>
</evidence>
<comment type="subcellular location">
    <subcellularLocation>
        <location evidence="1">Membrane</location>
        <topology evidence="1">Multi-pass membrane protein</topology>
    </subcellularLocation>
</comment>
<evidence type="ECO:0000313" key="6">
    <source>
        <dbReference type="EMBL" id="HJC72590.1"/>
    </source>
</evidence>
<evidence type="ECO:0000313" key="7">
    <source>
        <dbReference type="Proteomes" id="UP000823918"/>
    </source>
</evidence>
<protein>
    <submittedName>
        <fullName evidence="6">Phage holin family protein</fullName>
    </submittedName>
</protein>
<proteinExistence type="predicted"/>
<evidence type="ECO:0000256" key="4">
    <source>
        <dbReference type="ARBA" id="ARBA00023136"/>
    </source>
</evidence>
<dbReference type="Proteomes" id="UP000823918">
    <property type="component" value="Unassembled WGS sequence"/>
</dbReference>
<keyword evidence="2 5" id="KW-0812">Transmembrane</keyword>
<keyword evidence="3 5" id="KW-1133">Transmembrane helix</keyword>
<organism evidence="6 7">
    <name type="scientific">Candidatus Ruthenibacterium merdavium</name>
    <dbReference type="NCBI Taxonomy" id="2838752"/>
    <lineage>
        <taxon>Bacteria</taxon>
        <taxon>Bacillati</taxon>
        <taxon>Bacillota</taxon>
        <taxon>Clostridia</taxon>
        <taxon>Eubacteriales</taxon>
        <taxon>Oscillospiraceae</taxon>
        <taxon>Ruthenibacterium</taxon>
    </lineage>
</organism>
<dbReference type="GO" id="GO:0016020">
    <property type="term" value="C:membrane"/>
    <property type="evidence" value="ECO:0007669"/>
    <property type="project" value="UniProtKB-SubCell"/>
</dbReference>